<reference evidence="2 3" key="1">
    <citation type="submission" date="2015-01" db="EMBL/GenBank/DDBJ databases">
        <title>Evolution of Trichinella species and genotypes.</title>
        <authorList>
            <person name="Korhonen P.K."/>
            <person name="Edoardo P."/>
            <person name="Giuseppe L.R."/>
            <person name="Gasser R.B."/>
        </authorList>
    </citation>
    <scope>NUCLEOTIDE SEQUENCE [LARGE SCALE GENOMIC DNA]</scope>
    <source>
        <strain evidence="2">ISS3</strain>
    </source>
</reference>
<evidence type="ECO:0000256" key="1">
    <source>
        <dbReference type="SAM" id="MobiDB-lite"/>
    </source>
</evidence>
<gene>
    <name evidence="2" type="ORF">T01_4718</name>
</gene>
<evidence type="ECO:0000313" key="2">
    <source>
        <dbReference type="EMBL" id="KRY43268.1"/>
    </source>
</evidence>
<keyword evidence="3" id="KW-1185">Reference proteome</keyword>
<name>A0A0V1C1T0_TRISP</name>
<dbReference type="InParanoid" id="A0A0V1C1T0"/>
<evidence type="ECO:0000313" key="3">
    <source>
        <dbReference type="Proteomes" id="UP000054776"/>
    </source>
</evidence>
<feature type="region of interest" description="Disordered" evidence="1">
    <location>
        <begin position="1"/>
        <end position="20"/>
    </location>
</feature>
<protein>
    <submittedName>
        <fullName evidence="2">Uncharacterized protein</fullName>
    </submittedName>
</protein>
<proteinExistence type="predicted"/>
<accession>A0A0V1C1T0</accession>
<dbReference type="EMBL" id="JYDH01000001">
    <property type="protein sequence ID" value="KRY43268.1"/>
    <property type="molecule type" value="Genomic_DNA"/>
</dbReference>
<comment type="caution">
    <text evidence="2">The sequence shown here is derived from an EMBL/GenBank/DDBJ whole genome shotgun (WGS) entry which is preliminary data.</text>
</comment>
<organism evidence="2 3">
    <name type="scientific">Trichinella spiralis</name>
    <name type="common">Trichina worm</name>
    <dbReference type="NCBI Taxonomy" id="6334"/>
    <lineage>
        <taxon>Eukaryota</taxon>
        <taxon>Metazoa</taxon>
        <taxon>Ecdysozoa</taxon>
        <taxon>Nematoda</taxon>
        <taxon>Enoplea</taxon>
        <taxon>Dorylaimia</taxon>
        <taxon>Trichinellida</taxon>
        <taxon>Trichinellidae</taxon>
        <taxon>Trichinella</taxon>
    </lineage>
</organism>
<sequence>MSQIKERVSNSLNRPNCHHHCKGKKISQSISLCHQLPCLKENASTILKVNSRPNSNYNAETTKQ</sequence>
<dbReference type="Proteomes" id="UP000054776">
    <property type="component" value="Unassembled WGS sequence"/>
</dbReference>
<dbReference type="AlphaFoldDB" id="A0A0V1C1T0"/>